<name>A0A4Q7V526_PSEST</name>
<dbReference type="SMART" id="SM00507">
    <property type="entry name" value="HNHc"/>
    <property type="match status" value="1"/>
</dbReference>
<dbReference type="Gene3D" id="1.10.30.50">
    <property type="match status" value="1"/>
</dbReference>
<dbReference type="AlphaFoldDB" id="A0A4Q7V526"/>
<dbReference type="RefSeq" id="WP_130292567.1">
    <property type="nucleotide sequence ID" value="NZ_SHKL01000001.1"/>
</dbReference>
<comment type="caution">
    <text evidence="3">The sequence shown here is derived from an EMBL/GenBank/DDBJ whole genome shotgun (WGS) entry which is preliminary data.</text>
</comment>
<dbReference type="InterPro" id="IPR003870">
    <property type="entry name" value="DUF222"/>
</dbReference>
<organism evidence="3 4">
    <name type="scientific">Pseudonocardia sediminis</name>
    <dbReference type="NCBI Taxonomy" id="1397368"/>
    <lineage>
        <taxon>Bacteria</taxon>
        <taxon>Bacillati</taxon>
        <taxon>Actinomycetota</taxon>
        <taxon>Actinomycetes</taxon>
        <taxon>Pseudonocardiales</taxon>
        <taxon>Pseudonocardiaceae</taxon>
        <taxon>Pseudonocardia</taxon>
    </lineage>
</organism>
<evidence type="ECO:0000259" key="2">
    <source>
        <dbReference type="SMART" id="SM00507"/>
    </source>
</evidence>
<reference evidence="3 4" key="1">
    <citation type="submission" date="2019-02" db="EMBL/GenBank/DDBJ databases">
        <title>Sequencing the genomes of 1000 actinobacteria strains.</title>
        <authorList>
            <person name="Klenk H.-P."/>
        </authorList>
    </citation>
    <scope>NUCLEOTIDE SEQUENCE [LARGE SCALE GENOMIC DNA]</scope>
    <source>
        <strain evidence="3 4">DSM 45779</strain>
    </source>
</reference>
<feature type="region of interest" description="Disordered" evidence="1">
    <location>
        <begin position="242"/>
        <end position="290"/>
    </location>
</feature>
<dbReference type="InterPro" id="IPR003615">
    <property type="entry name" value="HNH_nuc"/>
</dbReference>
<evidence type="ECO:0000313" key="3">
    <source>
        <dbReference type="EMBL" id="RZT88584.1"/>
    </source>
</evidence>
<proteinExistence type="predicted"/>
<protein>
    <submittedName>
        <fullName evidence="3">Uncharacterized protein DUF222</fullName>
    </submittedName>
</protein>
<evidence type="ECO:0000313" key="4">
    <source>
        <dbReference type="Proteomes" id="UP000291591"/>
    </source>
</evidence>
<feature type="domain" description="HNH nuclease" evidence="2">
    <location>
        <begin position="341"/>
        <end position="391"/>
    </location>
</feature>
<feature type="region of interest" description="Disordered" evidence="1">
    <location>
        <begin position="182"/>
        <end position="205"/>
    </location>
</feature>
<accession>A0A4Q7V526</accession>
<feature type="compositionally biased region" description="Basic and acidic residues" evidence="1">
    <location>
        <begin position="253"/>
        <end position="274"/>
    </location>
</feature>
<dbReference type="CDD" id="cd00085">
    <property type="entry name" value="HNHc"/>
    <property type="match status" value="1"/>
</dbReference>
<evidence type="ECO:0000256" key="1">
    <source>
        <dbReference type="SAM" id="MobiDB-lite"/>
    </source>
</evidence>
<sequence length="471" mass="50766">MFASTSDLGALPDDRVEAELVTLAGHLAAGTCRFLQLLAEFDTRQSWAGAGVRSCAHWLGWRVGLNHRTARDHLRVAHALADLPATTEAFAAGRISYSKVRALTRIATPETEHHLLVVALHGTTAHLESMVRATRAVIDPRTPHTRRGLHHDSNEDGSITIRLRLPAERAHEILTAVDAALDDQPGGSAEPLNPGPPGHEPPRGVAAEPLTARRADALHGLLTGATTTDTTLVVHLRTDLDDAPATTGDTTSDAEHTVRIPRQRCDDDRAAAHPEEDEPDPAGSTVRTPRPHAWIENGPPVAPTVAARLTCTAAVQAILVDRRGNPLYLGRRRRTVSPAQLRALRVRDRDRCVAPGCEATRHLQAHHVLWWRFGGPTDLDNLALVCGHHHTLIHDRDYRLIPDGDGGFAFTRPDGTTVPVTGDPTEGDATALTGHDHPIDDRTLTPDWGGEPLDIDLALASLLPDLVASAA</sequence>
<dbReference type="EMBL" id="SHKL01000001">
    <property type="protein sequence ID" value="RZT88584.1"/>
    <property type="molecule type" value="Genomic_DNA"/>
</dbReference>
<keyword evidence="4" id="KW-1185">Reference proteome</keyword>
<gene>
    <name evidence="3" type="ORF">EV383_5528</name>
</gene>
<dbReference type="Proteomes" id="UP000291591">
    <property type="component" value="Unassembled WGS sequence"/>
</dbReference>
<dbReference type="OrthoDB" id="5176970at2"/>
<dbReference type="Pfam" id="PF02720">
    <property type="entry name" value="DUF222"/>
    <property type="match status" value="1"/>
</dbReference>